<feature type="transmembrane region" description="Helical" evidence="9">
    <location>
        <begin position="28"/>
        <end position="45"/>
    </location>
</feature>
<keyword evidence="4 9" id="KW-0812">Transmembrane</keyword>
<dbReference type="GO" id="GO:0045047">
    <property type="term" value="P:protein targeting to ER"/>
    <property type="evidence" value="ECO:0007669"/>
    <property type="project" value="TreeGrafter"/>
</dbReference>
<sequence length="93" mass="10711">MSEIVQEINKYLVFPVDYPSQKKLNDRTHILIILFGIISFVYGYVTQSIKNLLICYGVGILITSLIIVPAYPFYNKQKLNFVTPKRVNIDIAE</sequence>
<evidence type="ECO:0000256" key="2">
    <source>
        <dbReference type="ARBA" id="ARBA00005245"/>
    </source>
</evidence>
<evidence type="ECO:0000256" key="7">
    <source>
        <dbReference type="ARBA" id="ARBA00023136"/>
    </source>
</evidence>
<evidence type="ECO:0000256" key="8">
    <source>
        <dbReference type="ARBA" id="ARBA00045204"/>
    </source>
</evidence>
<keyword evidence="11" id="KW-1185">Reference proteome</keyword>
<dbReference type="STRING" id="1789683.A0A1X7R6A2"/>
<evidence type="ECO:0000256" key="3">
    <source>
        <dbReference type="ARBA" id="ARBA00017059"/>
    </source>
</evidence>
<keyword evidence="7 9" id="KW-0472">Membrane</keyword>
<proteinExistence type="inferred from homology"/>
<dbReference type="OrthoDB" id="263893at2759"/>
<dbReference type="PANTHER" id="PTHR13202:SF0">
    <property type="entry name" value="SIGNAL PEPTIDASE COMPLEX SUBUNIT 1"/>
    <property type="match status" value="1"/>
</dbReference>
<comment type="subcellular location">
    <subcellularLocation>
        <location evidence="1">Endoplasmic reticulum membrane</location>
        <topology evidence="1">Multi-pass membrane protein</topology>
    </subcellularLocation>
</comment>
<evidence type="ECO:0000256" key="1">
    <source>
        <dbReference type="ARBA" id="ARBA00004477"/>
    </source>
</evidence>
<name>A0A1X7R6A2_9SACH</name>
<dbReference type="EMBL" id="FXLY01000006">
    <property type="protein sequence ID" value="SMN20786.1"/>
    <property type="molecule type" value="Genomic_DNA"/>
</dbReference>
<comment type="function">
    <text evidence="8">Component of the signal peptidase complex (SPC) which catalyzes the cleavage of N-terminal signal sequences from nascent proteins as they are translocated into the lumen of the endoplasmic reticulum. Dispensable for SPC enzymatic activity.</text>
</comment>
<evidence type="ECO:0000256" key="9">
    <source>
        <dbReference type="SAM" id="Phobius"/>
    </source>
</evidence>
<accession>A0A1X7R6A2</accession>
<dbReference type="GO" id="GO:0005787">
    <property type="term" value="C:signal peptidase complex"/>
    <property type="evidence" value="ECO:0007669"/>
    <property type="project" value="InterPro"/>
</dbReference>
<organism evidence="10 11">
    <name type="scientific">Maudiozyma saulgeensis</name>
    <dbReference type="NCBI Taxonomy" id="1789683"/>
    <lineage>
        <taxon>Eukaryota</taxon>
        <taxon>Fungi</taxon>
        <taxon>Dikarya</taxon>
        <taxon>Ascomycota</taxon>
        <taxon>Saccharomycotina</taxon>
        <taxon>Saccharomycetes</taxon>
        <taxon>Saccharomycetales</taxon>
        <taxon>Saccharomycetaceae</taxon>
        <taxon>Maudiozyma</taxon>
    </lineage>
</organism>
<dbReference type="Pfam" id="PF06645">
    <property type="entry name" value="SPC12"/>
    <property type="match status" value="1"/>
</dbReference>
<protein>
    <recommendedName>
        <fullName evidence="3">Signal peptidase complex subunit 1</fullName>
    </recommendedName>
</protein>
<dbReference type="PANTHER" id="PTHR13202">
    <property type="entry name" value="MICROSOMAL SIGNAL PEPTIDASE 12 KDA SUBUNIT"/>
    <property type="match status" value="1"/>
</dbReference>
<gene>
    <name evidence="10" type="ORF">KASA_0M01881G</name>
</gene>
<feature type="transmembrane region" description="Helical" evidence="9">
    <location>
        <begin position="52"/>
        <end position="74"/>
    </location>
</feature>
<evidence type="ECO:0000256" key="6">
    <source>
        <dbReference type="ARBA" id="ARBA00022989"/>
    </source>
</evidence>
<evidence type="ECO:0000313" key="10">
    <source>
        <dbReference type="EMBL" id="SMN20786.1"/>
    </source>
</evidence>
<dbReference type="GO" id="GO:0006465">
    <property type="term" value="P:signal peptide processing"/>
    <property type="evidence" value="ECO:0007669"/>
    <property type="project" value="InterPro"/>
</dbReference>
<dbReference type="AlphaFoldDB" id="A0A1X7R6A2"/>
<reference evidence="10 11" key="1">
    <citation type="submission" date="2017-04" db="EMBL/GenBank/DDBJ databases">
        <authorList>
            <person name="Afonso C.L."/>
            <person name="Miller P.J."/>
            <person name="Scott M.A."/>
            <person name="Spackman E."/>
            <person name="Goraichik I."/>
            <person name="Dimitrov K.M."/>
            <person name="Suarez D.L."/>
            <person name="Swayne D.E."/>
        </authorList>
    </citation>
    <scope>NUCLEOTIDE SEQUENCE [LARGE SCALE GENOMIC DNA]</scope>
</reference>
<evidence type="ECO:0000313" key="11">
    <source>
        <dbReference type="Proteomes" id="UP000196158"/>
    </source>
</evidence>
<comment type="similarity">
    <text evidence="2">Belongs to the SPCS1 family.</text>
</comment>
<evidence type="ECO:0000256" key="4">
    <source>
        <dbReference type="ARBA" id="ARBA00022692"/>
    </source>
</evidence>
<evidence type="ECO:0000256" key="5">
    <source>
        <dbReference type="ARBA" id="ARBA00022824"/>
    </source>
</evidence>
<dbReference type="InterPro" id="IPR009542">
    <property type="entry name" value="Spc1/SPCS1"/>
</dbReference>
<keyword evidence="5" id="KW-0256">Endoplasmic reticulum</keyword>
<keyword evidence="6 9" id="KW-1133">Transmembrane helix</keyword>
<dbReference type="Proteomes" id="UP000196158">
    <property type="component" value="Unassembled WGS sequence"/>
</dbReference>